<accession>A0ABV7WNM4</accession>
<evidence type="ECO:0000313" key="2">
    <source>
        <dbReference type="Proteomes" id="UP001595710"/>
    </source>
</evidence>
<keyword evidence="2" id="KW-1185">Reference proteome</keyword>
<organism evidence="1 2">
    <name type="scientific">Reinekea marina</name>
    <dbReference type="NCBI Taxonomy" id="1310421"/>
    <lineage>
        <taxon>Bacteria</taxon>
        <taxon>Pseudomonadati</taxon>
        <taxon>Pseudomonadota</taxon>
        <taxon>Gammaproteobacteria</taxon>
        <taxon>Oceanospirillales</taxon>
        <taxon>Saccharospirillaceae</taxon>
        <taxon>Reinekea</taxon>
    </lineage>
</organism>
<dbReference type="Proteomes" id="UP001595710">
    <property type="component" value="Unassembled WGS sequence"/>
</dbReference>
<dbReference type="EMBL" id="JBHRYN010000007">
    <property type="protein sequence ID" value="MFC3700821.1"/>
    <property type="molecule type" value="Genomic_DNA"/>
</dbReference>
<name>A0ABV7WNM4_9GAMM</name>
<dbReference type="RefSeq" id="WP_377362296.1">
    <property type="nucleotide sequence ID" value="NZ_JBHRYN010000007.1"/>
</dbReference>
<protein>
    <submittedName>
        <fullName evidence="1">DNA polymerase beta superfamily protein</fullName>
    </submittedName>
</protein>
<proteinExistence type="predicted"/>
<gene>
    <name evidence="1" type="ORF">ACFOND_04140</name>
</gene>
<sequence length="156" mass="18217">MNSPIVYDKGIFREAALNLLPEIYSPEKGIYHYRSMAKTNYRGYLKEDMVPLKKYFYVLRPLFSILWLEKYGTAAPIEFEKVLSLVTDNQILDEVNLLLERKKVSEEKMLAPAIPALNRYIENQLSRLEDIKVPKTDRNSEMEQLNGLFQAVLKNN</sequence>
<dbReference type="InterPro" id="IPR018775">
    <property type="entry name" value="RlaP"/>
</dbReference>
<comment type="caution">
    <text evidence="1">The sequence shown here is derived from an EMBL/GenBank/DDBJ whole genome shotgun (WGS) entry which is preliminary data.</text>
</comment>
<dbReference type="Pfam" id="PF10127">
    <property type="entry name" value="RlaP"/>
    <property type="match status" value="1"/>
</dbReference>
<reference evidence="2" key="1">
    <citation type="journal article" date="2019" name="Int. J. Syst. Evol. Microbiol.">
        <title>The Global Catalogue of Microorganisms (GCM) 10K type strain sequencing project: providing services to taxonomists for standard genome sequencing and annotation.</title>
        <authorList>
            <consortium name="The Broad Institute Genomics Platform"/>
            <consortium name="The Broad Institute Genome Sequencing Center for Infectious Disease"/>
            <person name="Wu L."/>
            <person name="Ma J."/>
        </authorList>
    </citation>
    <scope>NUCLEOTIDE SEQUENCE [LARGE SCALE GENOMIC DNA]</scope>
    <source>
        <strain evidence="2">CECT 8288</strain>
    </source>
</reference>
<evidence type="ECO:0000313" key="1">
    <source>
        <dbReference type="EMBL" id="MFC3700821.1"/>
    </source>
</evidence>